<name>A0ABW2L986_9BACT</name>
<dbReference type="InterPro" id="IPR005074">
    <property type="entry name" value="Peptidase_C39"/>
</dbReference>
<organism evidence="3 4">
    <name type="scientific">Haloferula chungangensis</name>
    <dbReference type="NCBI Taxonomy" id="1048331"/>
    <lineage>
        <taxon>Bacteria</taxon>
        <taxon>Pseudomonadati</taxon>
        <taxon>Verrucomicrobiota</taxon>
        <taxon>Verrucomicrobiia</taxon>
        <taxon>Verrucomicrobiales</taxon>
        <taxon>Verrucomicrobiaceae</taxon>
        <taxon>Haloferula</taxon>
    </lineage>
</organism>
<feature type="domain" description="Peptidase C39" evidence="2">
    <location>
        <begin position="135"/>
        <end position="256"/>
    </location>
</feature>
<gene>
    <name evidence="3" type="ORF">ACFQY0_13255</name>
</gene>
<protein>
    <submittedName>
        <fullName evidence="3">Cysteine peptidase family C39 domain-containing protein</fullName>
    </submittedName>
</protein>
<feature type="transmembrane region" description="Helical" evidence="1">
    <location>
        <begin position="6"/>
        <end position="22"/>
    </location>
</feature>
<evidence type="ECO:0000256" key="1">
    <source>
        <dbReference type="SAM" id="Phobius"/>
    </source>
</evidence>
<feature type="transmembrane region" description="Helical" evidence="1">
    <location>
        <begin position="75"/>
        <end position="91"/>
    </location>
</feature>
<keyword evidence="4" id="KW-1185">Reference proteome</keyword>
<dbReference type="RefSeq" id="WP_379713149.1">
    <property type="nucleotide sequence ID" value="NZ_JBHTBS010000006.1"/>
</dbReference>
<comment type="caution">
    <text evidence="3">The sequence shown here is derived from an EMBL/GenBank/DDBJ whole genome shotgun (WGS) entry which is preliminary data.</text>
</comment>
<dbReference type="Proteomes" id="UP001596472">
    <property type="component" value="Unassembled WGS sequence"/>
</dbReference>
<keyword evidence="1" id="KW-0472">Membrane</keyword>
<dbReference type="Pfam" id="PF03412">
    <property type="entry name" value="Peptidase_C39"/>
    <property type="match status" value="1"/>
</dbReference>
<feature type="transmembrane region" description="Helical" evidence="1">
    <location>
        <begin position="96"/>
        <end position="116"/>
    </location>
</feature>
<dbReference type="Gene3D" id="3.90.70.10">
    <property type="entry name" value="Cysteine proteinases"/>
    <property type="match status" value="1"/>
</dbReference>
<keyword evidence="1" id="KW-0812">Transmembrane</keyword>
<evidence type="ECO:0000313" key="3">
    <source>
        <dbReference type="EMBL" id="MFC7338155.1"/>
    </source>
</evidence>
<sequence length="261" mass="28395">MNPNGIGIISAILAFVAFALSYRYAKKESLKRRLILSFIAILLAIPGASFAAYYAHIFPETEGYYQFRSIPGTELLFVFIGIAGGLVASLLHRLMLVIPLFGVAAFSIVPLLKPIFGPIPEGSLSEKWDGKVCLQSTPSTCGAASTATILTYLGKPTTEAEIAADAHSYVGGTEAWYLARAIRARGYKAHFNLTKGFDEHAEFPALVGVTIGSLGHFIAILSKEGDRYHVGDPLVGDETLTEKELLIRYRFTGFYLPVSQR</sequence>
<keyword evidence="1" id="KW-1133">Transmembrane helix</keyword>
<feature type="transmembrane region" description="Helical" evidence="1">
    <location>
        <begin position="34"/>
        <end position="55"/>
    </location>
</feature>
<accession>A0ABW2L986</accession>
<dbReference type="EMBL" id="JBHTBS010000006">
    <property type="protein sequence ID" value="MFC7338155.1"/>
    <property type="molecule type" value="Genomic_DNA"/>
</dbReference>
<proteinExistence type="predicted"/>
<reference evidence="4" key="1">
    <citation type="journal article" date="2019" name="Int. J. Syst. Evol. Microbiol.">
        <title>The Global Catalogue of Microorganisms (GCM) 10K type strain sequencing project: providing services to taxonomists for standard genome sequencing and annotation.</title>
        <authorList>
            <consortium name="The Broad Institute Genomics Platform"/>
            <consortium name="The Broad Institute Genome Sequencing Center for Infectious Disease"/>
            <person name="Wu L."/>
            <person name="Ma J."/>
        </authorList>
    </citation>
    <scope>NUCLEOTIDE SEQUENCE [LARGE SCALE GENOMIC DNA]</scope>
    <source>
        <strain evidence="4">CGMCC 4.1467</strain>
    </source>
</reference>
<dbReference type="PROSITE" id="PS50990">
    <property type="entry name" value="PEPTIDASE_C39"/>
    <property type="match status" value="1"/>
</dbReference>
<evidence type="ECO:0000259" key="2">
    <source>
        <dbReference type="PROSITE" id="PS50990"/>
    </source>
</evidence>
<evidence type="ECO:0000313" key="4">
    <source>
        <dbReference type="Proteomes" id="UP001596472"/>
    </source>
</evidence>